<sequence>MCTANCNLRQTRDRDDRLPETHTSSRDDDLQLISLVYKTTTGGCRILTRSRHSMRSRAGVLGAIKITGGAKSHQGTVSGEAFLNPALLPFKVARSDLT</sequence>
<evidence type="ECO:0000313" key="1">
    <source>
        <dbReference type="EMBL" id="CEL53104.1"/>
    </source>
</evidence>
<reference evidence="1 2" key="1">
    <citation type="submission" date="2014-11" db="EMBL/GenBank/DDBJ databases">
        <authorList>
            <person name="Wibberg Daniel"/>
        </authorList>
    </citation>
    <scope>NUCLEOTIDE SEQUENCE [LARGE SCALE GENOMIC DNA]</scope>
    <source>
        <strain evidence="1">Rhizoctonia solani AG1-IB 7/3/14</strain>
    </source>
</reference>
<name>A0A0B7F8B1_THACB</name>
<keyword evidence="2" id="KW-1185">Reference proteome</keyword>
<proteinExistence type="predicted"/>
<gene>
    <name evidence="1" type="ORF">RSOLAG1IB_11236</name>
</gene>
<dbReference type="Proteomes" id="UP000059188">
    <property type="component" value="Unassembled WGS sequence"/>
</dbReference>
<protein>
    <submittedName>
        <fullName evidence="1">Uncharacterized protein</fullName>
    </submittedName>
</protein>
<evidence type="ECO:0000313" key="2">
    <source>
        <dbReference type="Proteomes" id="UP000059188"/>
    </source>
</evidence>
<dbReference type="AlphaFoldDB" id="A0A0B7F8B1"/>
<dbReference type="EMBL" id="LN679211">
    <property type="protein sequence ID" value="CEL53104.1"/>
    <property type="molecule type" value="Genomic_DNA"/>
</dbReference>
<accession>A0A0B7F8B1</accession>
<organism evidence="1 2">
    <name type="scientific">Thanatephorus cucumeris (strain AG1-IB / isolate 7/3/14)</name>
    <name type="common">Lettuce bottom rot fungus</name>
    <name type="synonym">Rhizoctonia solani</name>
    <dbReference type="NCBI Taxonomy" id="1108050"/>
    <lineage>
        <taxon>Eukaryota</taxon>
        <taxon>Fungi</taxon>
        <taxon>Dikarya</taxon>
        <taxon>Basidiomycota</taxon>
        <taxon>Agaricomycotina</taxon>
        <taxon>Agaricomycetes</taxon>
        <taxon>Cantharellales</taxon>
        <taxon>Ceratobasidiaceae</taxon>
        <taxon>Rhizoctonia</taxon>
        <taxon>Rhizoctonia solani AG-1</taxon>
    </lineage>
</organism>